<evidence type="ECO:0000313" key="2">
    <source>
        <dbReference type="Proteomes" id="UP000282184"/>
    </source>
</evidence>
<keyword evidence="2" id="KW-1185">Reference proteome</keyword>
<organism evidence="1 2">
    <name type="scientific">Hymenobacter gummosus</name>
    <dbReference type="NCBI Taxonomy" id="1776032"/>
    <lineage>
        <taxon>Bacteria</taxon>
        <taxon>Pseudomonadati</taxon>
        <taxon>Bacteroidota</taxon>
        <taxon>Cytophagia</taxon>
        <taxon>Cytophagales</taxon>
        <taxon>Hymenobacteraceae</taxon>
        <taxon>Hymenobacter</taxon>
    </lineage>
</organism>
<sequence length="132" mass="15080">MLRRLTVLLLLLNYLLVVGCGCVGRRADNWEQYRPKRAYVHSLTCQRDHALRLDCFDRCNGDQQYWTPRLPGEDIWHHIAAQVNGPDVHLLAETALLPPRPALRQPRPVYPRWTAALALGISAEPEAPPRRG</sequence>
<evidence type="ECO:0000313" key="1">
    <source>
        <dbReference type="EMBL" id="RTQ53168.1"/>
    </source>
</evidence>
<accession>A0A431U805</accession>
<protein>
    <recommendedName>
        <fullName evidence="3">Lipoprotein</fullName>
    </recommendedName>
</protein>
<evidence type="ECO:0008006" key="3">
    <source>
        <dbReference type="Google" id="ProtNLM"/>
    </source>
</evidence>
<dbReference type="RefSeq" id="WP_126691108.1">
    <property type="nucleotide sequence ID" value="NZ_RXOF01000001.1"/>
</dbReference>
<gene>
    <name evidence="1" type="ORF">EJV47_00045</name>
</gene>
<proteinExistence type="predicted"/>
<dbReference type="AlphaFoldDB" id="A0A431U805"/>
<reference evidence="1 2" key="1">
    <citation type="submission" date="2018-12" db="EMBL/GenBank/DDBJ databases">
        <title>Hymenobacter gummosus sp. nov., isolated from a spring.</title>
        <authorList>
            <person name="Nie L."/>
        </authorList>
    </citation>
    <scope>NUCLEOTIDE SEQUENCE [LARGE SCALE GENOMIC DNA]</scope>
    <source>
        <strain evidence="1 2">KCTC 52166</strain>
    </source>
</reference>
<dbReference type="EMBL" id="RXOF01000001">
    <property type="protein sequence ID" value="RTQ53168.1"/>
    <property type="molecule type" value="Genomic_DNA"/>
</dbReference>
<comment type="caution">
    <text evidence="1">The sequence shown here is derived from an EMBL/GenBank/DDBJ whole genome shotgun (WGS) entry which is preliminary data.</text>
</comment>
<dbReference type="Proteomes" id="UP000282184">
    <property type="component" value="Unassembled WGS sequence"/>
</dbReference>
<name>A0A431U805_9BACT</name>
<dbReference type="PROSITE" id="PS51257">
    <property type="entry name" value="PROKAR_LIPOPROTEIN"/>
    <property type="match status" value="1"/>
</dbReference>
<dbReference type="OrthoDB" id="886687at2"/>